<reference evidence="4 5" key="2">
    <citation type="journal article" date="2017" name="Sci. Rep.">
        <title>Ant-infecting Ophiocordyceps genomes reveal a high diversity of potential behavioral manipulation genes and a possible major role for enterotoxins.</title>
        <authorList>
            <person name="de Bekker C."/>
            <person name="Ohm R.A."/>
            <person name="Evans H.C."/>
            <person name="Brachmann A."/>
            <person name="Hughes D.P."/>
        </authorList>
    </citation>
    <scope>NUCLEOTIDE SEQUENCE [LARGE SCALE GENOMIC DNA]</scope>
    <source>
        <strain evidence="4 5">SC16a</strain>
    </source>
</reference>
<sequence length="238" mass="24761">MMRPGALSIILLLKASITTASLFDLILPTETPKVTSDDDSCTSATLERFFDPPRPTPSLQRALWLYEADLYEGCTAEGTNVVGMTTCAFPTQSQLCAFTTAAPAALLPEFTSYASSASSWWSAHQSEAVELARRCPASWFNAMMAMASWGPLNFTIGFAGCYEGMRPAAAEATTTVTTGGRPAAGTRGATASGGGDDDARPTATANSNGVVGRAEGSDVWLAVGSGVVVAAVNSVIQR</sequence>
<dbReference type="OrthoDB" id="4940591at2759"/>
<proteinExistence type="predicted"/>
<feature type="signal peptide" evidence="2">
    <location>
        <begin position="1"/>
        <end position="20"/>
    </location>
</feature>
<evidence type="ECO:0000256" key="1">
    <source>
        <dbReference type="SAM" id="MobiDB-lite"/>
    </source>
</evidence>
<feature type="compositionally biased region" description="Low complexity" evidence="1">
    <location>
        <begin position="173"/>
        <end position="190"/>
    </location>
</feature>
<evidence type="ECO:0000313" key="4">
    <source>
        <dbReference type="EMBL" id="PFH58050.1"/>
    </source>
</evidence>
<dbReference type="Pfam" id="PF24870">
    <property type="entry name" value="DUF7735"/>
    <property type="match status" value="1"/>
</dbReference>
<feature type="chain" id="PRO_5012315337" description="DUF7735 domain-containing protein" evidence="2">
    <location>
        <begin position="21"/>
        <end position="238"/>
    </location>
</feature>
<feature type="region of interest" description="Disordered" evidence="1">
    <location>
        <begin position="173"/>
        <end position="210"/>
    </location>
</feature>
<keyword evidence="2" id="KW-0732">Signal</keyword>
<evidence type="ECO:0000259" key="3">
    <source>
        <dbReference type="Pfam" id="PF24870"/>
    </source>
</evidence>
<dbReference type="AlphaFoldDB" id="A0A2A9PB10"/>
<organism evidence="4 5">
    <name type="scientific">Ophiocordyceps unilateralis</name>
    <name type="common">Zombie-ant fungus</name>
    <name type="synonym">Torrubia unilateralis</name>
    <dbReference type="NCBI Taxonomy" id="268505"/>
    <lineage>
        <taxon>Eukaryota</taxon>
        <taxon>Fungi</taxon>
        <taxon>Dikarya</taxon>
        <taxon>Ascomycota</taxon>
        <taxon>Pezizomycotina</taxon>
        <taxon>Sordariomycetes</taxon>
        <taxon>Hypocreomycetidae</taxon>
        <taxon>Hypocreales</taxon>
        <taxon>Ophiocordycipitaceae</taxon>
        <taxon>Ophiocordyceps</taxon>
    </lineage>
</organism>
<reference evidence="4 5" key="1">
    <citation type="journal article" date="2015" name="BMC Genomics">
        <title>Gene expression during zombie ant biting behavior reflects the complexity underlying fungal parasitic behavioral manipulation.</title>
        <authorList>
            <person name="de Bekker C."/>
            <person name="Ohm R.A."/>
            <person name="Loreto R.G."/>
            <person name="Sebastian A."/>
            <person name="Albert I."/>
            <person name="Merrow M."/>
            <person name="Brachmann A."/>
            <person name="Hughes D.P."/>
        </authorList>
    </citation>
    <scope>NUCLEOTIDE SEQUENCE [LARGE SCALE GENOMIC DNA]</scope>
    <source>
        <strain evidence="4 5">SC16a</strain>
    </source>
</reference>
<name>A0A2A9PB10_OPHUN</name>
<feature type="domain" description="DUF7735" evidence="3">
    <location>
        <begin position="26"/>
        <end position="168"/>
    </location>
</feature>
<evidence type="ECO:0000256" key="2">
    <source>
        <dbReference type="SAM" id="SignalP"/>
    </source>
</evidence>
<dbReference type="EMBL" id="LAZP02000334">
    <property type="protein sequence ID" value="PFH58050.1"/>
    <property type="molecule type" value="Genomic_DNA"/>
</dbReference>
<evidence type="ECO:0000313" key="5">
    <source>
        <dbReference type="Proteomes" id="UP000037136"/>
    </source>
</evidence>
<protein>
    <recommendedName>
        <fullName evidence="3">DUF7735 domain-containing protein</fullName>
    </recommendedName>
</protein>
<keyword evidence="5" id="KW-1185">Reference proteome</keyword>
<dbReference type="InterPro" id="IPR056637">
    <property type="entry name" value="DUF7735"/>
</dbReference>
<dbReference type="Proteomes" id="UP000037136">
    <property type="component" value="Unassembled WGS sequence"/>
</dbReference>
<comment type="caution">
    <text evidence="4">The sequence shown here is derived from an EMBL/GenBank/DDBJ whole genome shotgun (WGS) entry which is preliminary data.</text>
</comment>
<accession>A0A2A9PB10</accession>
<gene>
    <name evidence="4" type="ORF">XA68_14220</name>
</gene>